<sequence length="47" mass="5554">MRTGITAKLLPIYLKGKWKLLRRRSAIVRSNLELILRPYTSTFSYMP</sequence>
<proteinExistence type="predicted"/>
<organism evidence="1 2">
    <name type="scientific">Moniliophthora roreri</name>
    <name type="common">Frosty pod rot fungus</name>
    <name type="synonym">Monilia roreri</name>
    <dbReference type="NCBI Taxonomy" id="221103"/>
    <lineage>
        <taxon>Eukaryota</taxon>
        <taxon>Fungi</taxon>
        <taxon>Dikarya</taxon>
        <taxon>Basidiomycota</taxon>
        <taxon>Agaricomycotina</taxon>
        <taxon>Agaricomycetes</taxon>
        <taxon>Agaricomycetidae</taxon>
        <taxon>Agaricales</taxon>
        <taxon>Marasmiineae</taxon>
        <taxon>Marasmiaceae</taxon>
        <taxon>Moniliophthora</taxon>
    </lineage>
</organism>
<gene>
    <name evidence="1" type="ORF">WG66_330</name>
</gene>
<dbReference type="Proteomes" id="UP000054988">
    <property type="component" value="Unassembled WGS sequence"/>
</dbReference>
<accession>A0A0W0GFU3</accession>
<dbReference type="AlphaFoldDB" id="A0A0W0GFU3"/>
<evidence type="ECO:0000313" key="2">
    <source>
        <dbReference type="Proteomes" id="UP000054988"/>
    </source>
</evidence>
<comment type="caution">
    <text evidence="1">The sequence shown here is derived from an EMBL/GenBank/DDBJ whole genome shotgun (WGS) entry which is preliminary data.</text>
</comment>
<name>A0A0W0GFU3_MONRR</name>
<evidence type="ECO:0000313" key="1">
    <source>
        <dbReference type="EMBL" id="KTB47421.1"/>
    </source>
</evidence>
<dbReference type="EMBL" id="LATX01000002">
    <property type="protein sequence ID" value="KTB47421.1"/>
    <property type="molecule type" value="Genomic_DNA"/>
</dbReference>
<reference evidence="1 2" key="1">
    <citation type="submission" date="2015-12" db="EMBL/GenBank/DDBJ databases">
        <title>Draft genome sequence of Moniliophthora roreri, the causal agent of frosty pod rot of cacao.</title>
        <authorList>
            <person name="Aime M.C."/>
            <person name="Diaz-Valderrama J.R."/>
            <person name="Kijpornyongpan T."/>
            <person name="Phillips-Mora W."/>
        </authorList>
    </citation>
    <scope>NUCLEOTIDE SEQUENCE [LARGE SCALE GENOMIC DNA]</scope>
    <source>
        <strain evidence="1 2">MCA 2952</strain>
    </source>
</reference>
<protein>
    <submittedName>
        <fullName evidence="1">Uncharacterized protein</fullName>
    </submittedName>
</protein>